<gene>
    <name evidence="3" type="ORF">HMPREF1120_06236</name>
</gene>
<dbReference type="HOGENOM" id="CLU_2250170_0_0_1"/>
<protein>
    <submittedName>
        <fullName evidence="3">Uncharacterized protein</fullName>
    </submittedName>
</protein>
<dbReference type="AlphaFoldDB" id="H6C3K9"/>
<feature type="compositionally biased region" description="Basic and acidic residues" evidence="1">
    <location>
        <begin position="81"/>
        <end position="90"/>
    </location>
</feature>
<dbReference type="Proteomes" id="UP000007304">
    <property type="component" value="Unassembled WGS sequence"/>
</dbReference>
<keyword evidence="2" id="KW-0812">Transmembrane</keyword>
<name>H6C3K9_EXODN</name>
<dbReference type="eggNOG" id="KOG0255">
    <property type="taxonomic scope" value="Eukaryota"/>
</dbReference>
<dbReference type="STRING" id="858893.H6C3K9"/>
<evidence type="ECO:0000256" key="2">
    <source>
        <dbReference type="SAM" id="Phobius"/>
    </source>
</evidence>
<keyword evidence="2" id="KW-1133">Transmembrane helix</keyword>
<organism evidence="3 4">
    <name type="scientific">Exophiala dermatitidis (strain ATCC 34100 / CBS 525.76 / NIH/UT8656)</name>
    <name type="common">Black yeast</name>
    <name type="synonym">Wangiella dermatitidis</name>
    <dbReference type="NCBI Taxonomy" id="858893"/>
    <lineage>
        <taxon>Eukaryota</taxon>
        <taxon>Fungi</taxon>
        <taxon>Dikarya</taxon>
        <taxon>Ascomycota</taxon>
        <taxon>Pezizomycotina</taxon>
        <taxon>Eurotiomycetes</taxon>
        <taxon>Chaetothyriomycetidae</taxon>
        <taxon>Chaetothyriales</taxon>
        <taxon>Herpotrichiellaceae</taxon>
        <taxon>Exophiala</taxon>
    </lineage>
</organism>
<keyword evidence="2" id="KW-0472">Membrane</keyword>
<evidence type="ECO:0000256" key="1">
    <source>
        <dbReference type="SAM" id="MobiDB-lite"/>
    </source>
</evidence>
<dbReference type="VEuPathDB" id="FungiDB:HMPREF1120_06236"/>
<accession>H6C3K9</accession>
<dbReference type="EMBL" id="JH226134">
    <property type="protein sequence ID" value="EHY58224.1"/>
    <property type="molecule type" value="Genomic_DNA"/>
</dbReference>
<proteinExistence type="predicted"/>
<sequence length="104" mass="12172">MSKINFIIMVTILRPLRMLVTESIVLFFSIYTAFNFSVLFAFFAAFPIVSQSPYPEIQVYHFNTGESGLHLRWNRHRSLSSDRHLRDKRPYHLPPVNAASPFKQ</sequence>
<keyword evidence="4" id="KW-1185">Reference proteome</keyword>
<dbReference type="RefSeq" id="XP_009158685.1">
    <property type="nucleotide sequence ID" value="XM_009160437.1"/>
</dbReference>
<feature type="region of interest" description="Disordered" evidence="1">
    <location>
        <begin position="81"/>
        <end position="104"/>
    </location>
</feature>
<evidence type="ECO:0000313" key="3">
    <source>
        <dbReference type="EMBL" id="EHY58224.1"/>
    </source>
</evidence>
<reference evidence="3" key="1">
    <citation type="submission" date="2011-07" db="EMBL/GenBank/DDBJ databases">
        <title>The Genome Sequence of Exophiala (Wangiella) dermatitidis NIH/UT8656.</title>
        <authorList>
            <consortium name="The Broad Institute Genome Sequencing Platform"/>
            <person name="Cuomo C."/>
            <person name="Wang Z."/>
            <person name="Hunicke-Smith S."/>
            <person name="Szanislo P.J."/>
            <person name="Earl A."/>
            <person name="Young S.K."/>
            <person name="Zeng Q."/>
            <person name="Gargeya S."/>
            <person name="Fitzgerald M."/>
            <person name="Haas B."/>
            <person name="Abouelleil A."/>
            <person name="Alvarado L."/>
            <person name="Arachchi H.M."/>
            <person name="Berlin A."/>
            <person name="Brown A."/>
            <person name="Chapman S.B."/>
            <person name="Chen Z."/>
            <person name="Dunbar C."/>
            <person name="Freedman E."/>
            <person name="Gearin G."/>
            <person name="Gellesch M."/>
            <person name="Goldberg J."/>
            <person name="Griggs A."/>
            <person name="Gujja S."/>
            <person name="Heiman D."/>
            <person name="Howarth C."/>
            <person name="Larson L."/>
            <person name="Lui A."/>
            <person name="MacDonald P.J.P."/>
            <person name="Montmayeur A."/>
            <person name="Murphy C."/>
            <person name="Neiman D."/>
            <person name="Pearson M."/>
            <person name="Priest M."/>
            <person name="Roberts A."/>
            <person name="Saif S."/>
            <person name="Shea T."/>
            <person name="Shenoy N."/>
            <person name="Sisk P."/>
            <person name="Stolte C."/>
            <person name="Sykes S."/>
            <person name="Wortman J."/>
            <person name="Nusbaum C."/>
            <person name="Birren B."/>
        </authorList>
    </citation>
    <scope>NUCLEOTIDE SEQUENCE</scope>
    <source>
        <strain evidence="3">NIH/UT8656</strain>
    </source>
</reference>
<evidence type="ECO:0000313" key="4">
    <source>
        <dbReference type="Proteomes" id="UP000007304"/>
    </source>
</evidence>
<feature type="transmembrane region" description="Helical" evidence="2">
    <location>
        <begin position="24"/>
        <end position="49"/>
    </location>
</feature>
<dbReference type="InParanoid" id="H6C3K9"/>
<dbReference type="GeneID" id="20310875"/>